<keyword evidence="1" id="KW-0732">Signal</keyword>
<name>A0A238LJA5_9RHOB</name>
<sequence>MRKFLASLIVGLGLTANAAGADPTDWAREWPNTDFDVTAIEAWGEILSGGPPRDGIPAINAPDFLPASEETRIDAVEPVMVLEIEGQTPRAYPVRYLIWHEIVNDEVGGIPVAVTFCPLCNSGVVFDRRVGADTLTFGVTGKLRNSDMIMFDRETESWWQQATGQGIVGDMTGVELEMLPGWLEGWSSFKERNPNGLVMNQPVGFNRDYGRNPYGGYDSSARPFLYRGEMPPHGIPPLARVVRVGDRAWPLSLLSSAGEISAAGLTLSWEAGQASALDDATIGDGREVGNVRVRDSDGRSVVHDVMFAFAFHAFWPEGQWMLPE</sequence>
<dbReference type="AlphaFoldDB" id="A0A238LJA5"/>
<dbReference type="EMBL" id="FXZK01000011">
    <property type="protein sequence ID" value="SMY09692.1"/>
    <property type="molecule type" value="Genomic_DNA"/>
</dbReference>
<dbReference type="OrthoDB" id="9806357at2"/>
<dbReference type="RefSeq" id="WP_093993889.1">
    <property type="nucleotide sequence ID" value="NZ_FXZK01000011.1"/>
</dbReference>
<reference evidence="2 3" key="1">
    <citation type="submission" date="2017-05" db="EMBL/GenBank/DDBJ databases">
        <authorList>
            <person name="Song R."/>
            <person name="Chenine A.L."/>
            <person name="Ruprecht R.M."/>
        </authorList>
    </citation>
    <scope>NUCLEOTIDE SEQUENCE [LARGE SCALE GENOMIC DNA]</scope>
    <source>
        <strain evidence="2 3">CECT 8899</strain>
    </source>
</reference>
<accession>A0A238LJA5</accession>
<protein>
    <recommendedName>
        <fullName evidence="4">DUF3179 domain-containing protein</fullName>
    </recommendedName>
</protein>
<dbReference type="InterPro" id="IPR021516">
    <property type="entry name" value="DUF3179"/>
</dbReference>
<proteinExistence type="predicted"/>
<feature type="chain" id="PRO_5013348465" description="DUF3179 domain-containing protein" evidence="1">
    <location>
        <begin position="22"/>
        <end position="324"/>
    </location>
</feature>
<gene>
    <name evidence="2" type="ORF">LOM8899_03864</name>
</gene>
<feature type="signal peptide" evidence="1">
    <location>
        <begin position="1"/>
        <end position="21"/>
    </location>
</feature>
<dbReference type="Proteomes" id="UP000201613">
    <property type="component" value="Unassembled WGS sequence"/>
</dbReference>
<organism evidence="2 3">
    <name type="scientific">Flavimaricola marinus</name>
    <dbReference type="NCBI Taxonomy" id="1819565"/>
    <lineage>
        <taxon>Bacteria</taxon>
        <taxon>Pseudomonadati</taxon>
        <taxon>Pseudomonadota</taxon>
        <taxon>Alphaproteobacteria</taxon>
        <taxon>Rhodobacterales</taxon>
        <taxon>Paracoccaceae</taxon>
        <taxon>Flavimaricola</taxon>
    </lineage>
</organism>
<evidence type="ECO:0000256" key="1">
    <source>
        <dbReference type="SAM" id="SignalP"/>
    </source>
</evidence>
<evidence type="ECO:0000313" key="2">
    <source>
        <dbReference type="EMBL" id="SMY09692.1"/>
    </source>
</evidence>
<keyword evidence="3" id="KW-1185">Reference proteome</keyword>
<evidence type="ECO:0000313" key="3">
    <source>
        <dbReference type="Proteomes" id="UP000201613"/>
    </source>
</evidence>
<evidence type="ECO:0008006" key="4">
    <source>
        <dbReference type="Google" id="ProtNLM"/>
    </source>
</evidence>
<dbReference type="Pfam" id="PF11376">
    <property type="entry name" value="DUF3179"/>
    <property type="match status" value="1"/>
</dbReference>